<dbReference type="EMBL" id="AFJL02000232">
    <property type="protein sequence ID" value="EMY02660.1"/>
    <property type="molecule type" value="Genomic_DNA"/>
</dbReference>
<protein>
    <submittedName>
        <fullName evidence="1">Bifunctional ornithine acetyltransferase/N-acetylglutamate synthase domain protein</fullName>
    </submittedName>
</protein>
<sequence length="56" mass="6286">IILPACKKAKSLLKPGNLEEVAEAIMTTDTIKKFLSEILKRNQDKEQFTESQKAPV</sequence>
<keyword evidence="1" id="KW-0808">Transferase</keyword>
<gene>
    <name evidence="1" type="ORF">LEP1GSC029_2797</name>
</gene>
<name>A0A829D0H0_LEPIR</name>
<organism evidence="1 2">
    <name type="scientific">Leptospira interrogans str. 2002000626</name>
    <dbReference type="NCBI Taxonomy" id="996803"/>
    <lineage>
        <taxon>Bacteria</taxon>
        <taxon>Pseudomonadati</taxon>
        <taxon>Spirochaetota</taxon>
        <taxon>Spirochaetia</taxon>
        <taxon>Leptospirales</taxon>
        <taxon>Leptospiraceae</taxon>
        <taxon>Leptospira</taxon>
    </lineage>
</organism>
<evidence type="ECO:0000313" key="1">
    <source>
        <dbReference type="EMBL" id="EMY02660.1"/>
    </source>
</evidence>
<comment type="caution">
    <text evidence="1">The sequence shown here is derived from an EMBL/GenBank/DDBJ whole genome shotgun (WGS) entry which is preliminary data.</text>
</comment>
<dbReference type="GO" id="GO:0016740">
    <property type="term" value="F:transferase activity"/>
    <property type="evidence" value="ECO:0007669"/>
    <property type="project" value="UniProtKB-KW"/>
</dbReference>
<evidence type="ECO:0000313" key="2">
    <source>
        <dbReference type="Proteomes" id="UP000012329"/>
    </source>
</evidence>
<dbReference type="AlphaFoldDB" id="A0A829D0H0"/>
<accession>A0A829D0H0</accession>
<dbReference type="Proteomes" id="UP000012329">
    <property type="component" value="Unassembled WGS sequence"/>
</dbReference>
<feature type="non-terminal residue" evidence="1">
    <location>
        <position position="1"/>
    </location>
</feature>
<proteinExistence type="predicted"/>
<reference evidence="1 2" key="1">
    <citation type="submission" date="2013-02" db="EMBL/GenBank/DDBJ databases">
        <authorList>
            <person name="Harkins D.M."/>
            <person name="Durkin A.S."/>
            <person name="Brinkac L.M."/>
            <person name="Haft D.H."/>
            <person name="Selengut J.D."/>
            <person name="Sanka R."/>
            <person name="DePew J."/>
            <person name="Purushe J."/>
            <person name="Whelen A.C."/>
            <person name="Vinetz J.M."/>
            <person name="Sutton G.G."/>
            <person name="Nierman W.C."/>
            <person name="Fouts D.E."/>
        </authorList>
    </citation>
    <scope>NUCLEOTIDE SEQUENCE [LARGE SCALE GENOMIC DNA]</scope>
    <source>
        <strain evidence="1 2">2002000626</strain>
    </source>
</reference>